<feature type="compositionally biased region" description="Basic and acidic residues" evidence="1">
    <location>
        <begin position="167"/>
        <end position="201"/>
    </location>
</feature>
<feature type="region of interest" description="Disordered" evidence="1">
    <location>
        <begin position="57"/>
        <end position="226"/>
    </location>
</feature>
<dbReference type="OrthoDB" id="3044029at2759"/>
<sequence>MLRPPAIIVIYALTALVVASAPVDSNDCTSFMMDDSSDKIHPLCTNKNVRVHETTTTASAQAVLPTSPMVPLHGNDDNDDSDAKQHVINHDTATTGDEIKQDADQDADHSSDNSINHDIGNGMEHGVDHDMDHDSDYNLDTDTDNGLNHTTGHDSEDDDDDDDDDNDMNHDIDHNAKDGDIDHDTGDDNNDHSITDHDIHHHPFNGTTDPDQQDDDDDHIPANTTISKNKSGLTVMLKDDKNFCIFLPSSPGNRDENNGKNDPSAISDSEKSARVFCTSKSSQHAVPGGKSMPKGFIKSAKFASDKSRQFVQVTGSIDRDAYALSPKDGGGQYDNHGAGSPPESQCMGYPYFVALVEPDINHFCIRCCQWYSDCHAGRSAYGCQRVVPDLPPDDL</sequence>
<dbReference type="EMBL" id="LK023368">
    <property type="protein sequence ID" value="CDS12761.1"/>
    <property type="molecule type" value="Genomic_DNA"/>
</dbReference>
<proteinExistence type="predicted"/>
<keyword evidence="2" id="KW-0732">Signal</keyword>
<reference evidence="3" key="1">
    <citation type="journal article" date="2014" name="Genome Announc.">
        <title>De novo whole-genome sequence and genome annotation of Lichtheimia ramosa.</title>
        <authorList>
            <person name="Linde J."/>
            <person name="Schwartze V."/>
            <person name="Binder U."/>
            <person name="Lass-Florl C."/>
            <person name="Voigt K."/>
            <person name="Horn F."/>
        </authorList>
    </citation>
    <scope>NUCLEOTIDE SEQUENCE</scope>
    <source>
        <strain evidence="3">JMRC FSU:6197</strain>
    </source>
</reference>
<accession>A0A077WYS8</accession>
<evidence type="ECO:0000256" key="1">
    <source>
        <dbReference type="SAM" id="MobiDB-lite"/>
    </source>
</evidence>
<feature type="compositionally biased region" description="Acidic residues" evidence="1">
    <location>
        <begin position="155"/>
        <end position="166"/>
    </location>
</feature>
<name>A0A077WYS8_9FUNG</name>
<feature type="region of interest" description="Disordered" evidence="1">
    <location>
        <begin position="248"/>
        <end position="272"/>
    </location>
</feature>
<feature type="compositionally biased region" description="Basic and acidic residues" evidence="1">
    <location>
        <begin position="125"/>
        <end position="136"/>
    </location>
</feature>
<protein>
    <submittedName>
        <fullName evidence="3">Uncharacterized protein</fullName>
    </submittedName>
</protein>
<feature type="chain" id="PRO_5001726849" evidence="2">
    <location>
        <begin position="21"/>
        <end position="395"/>
    </location>
</feature>
<dbReference type="AlphaFoldDB" id="A0A077WYS8"/>
<feature type="signal peptide" evidence="2">
    <location>
        <begin position="1"/>
        <end position="20"/>
    </location>
</feature>
<organism evidence="3">
    <name type="scientific">Lichtheimia ramosa</name>
    <dbReference type="NCBI Taxonomy" id="688394"/>
    <lineage>
        <taxon>Eukaryota</taxon>
        <taxon>Fungi</taxon>
        <taxon>Fungi incertae sedis</taxon>
        <taxon>Mucoromycota</taxon>
        <taxon>Mucoromycotina</taxon>
        <taxon>Mucoromycetes</taxon>
        <taxon>Mucorales</taxon>
        <taxon>Lichtheimiaceae</taxon>
        <taxon>Lichtheimia</taxon>
    </lineage>
</organism>
<feature type="compositionally biased region" description="Basic and acidic residues" evidence="1">
    <location>
        <begin position="97"/>
        <end position="111"/>
    </location>
</feature>
<evidence type="ECO:0000313" key="3">
    <source>
        <dbReference type="EMBL" id="CDS12761.1"/>
    </source>
</evidence>
<gene>
    <name evidence="3" type="ORF">LRAMOSA04945</name>
</gene>
<evidence type="ECO:0000256" key="2">
    <source>
        <dbReference type="SAM" id="SignalP"/>
    </source>
</evidence>